<feature type="transmembrane region" description="Helical" evidence="2">
    <location>
        <begin position="202"/>
        <end position="226"/>
    </location>
</feature>
<dbReference type="PANTHER" id="PTHR18640">
    <property type="entry name" value="SOLUTE CARRIER FAMILY 10 MEMBER 7"/>
    <property type="match status" value="1"/>
</dbReference>
<sequence length="229" mass="25223">MAGSMQTLMLTISSSRLPLSRHQWRLLDLPAGYSTRSVSFTGGCCCRPSMFSRIRIRASGQPRQVDGNGNEAAKPSGLPNSFNWLLNFTGANFLPLALVGGVLLGLANPSLGCLADRCYLSKFSTFAIFIISGLTLRNGDISAAVEAWPVGVFGLCSILLFTPYFSRIILLIRLQPQEFVTGLAIGLCLCVLHWTWEWIHFARLYTLGGLTICIHFRLNFNIILCVKMT</sequence>
<dbReference type="InterPro" id="IPR016833">
    <property type="entry name" value="Put_Na-Bile_cotransptr"/>
</dbReference>
<dbReference type="AlphaFoldDB" id="A0A2P2KWN5"/>
<evidence type="ECO:0000313" key="3">
    <source>
        <dbReference type="EMBL" id="MBX10131.1"/>
    </source>
</evidence>
<organism evidence="3">
    <name type="scientific">Rhizophora mucronata</name>
    <name type="common">Asiatic mangrove</name>
    <dbReference type="NCBI Taxonomy" id="61149"/>
    <lineage>
        <taxon>Eukaryota</taxon>
        <taxon>Viridiplantae</taxon>
        <taxon>Streptophyta</taxon>
        <taxon>Embryophyta</taxon>
        <taxon>Tracheophyta</taxon>
        <taxon>Spermatophyta</taxon>
        <taxon>Magnoliopsida</taxon>
        <taxon>eudicotyledons</taxon>
        <taxon>Gunneridae</taxon>
        <taxon>Pentapetalae</taxon>
        <taxon>rosids</taxon>
        <taxon>fabids</taxon>
        <taxon>Malpighiales</taxon>
        <taxon>Rhizophoraceae</taxon>
        <taxon>Rhizophora</taxon>
    </lineage>
</organism>
<name>A0A2P2KWN5_RHIMU</name>
<dbReference type="GO" id="GO:0016020">
    <property type="term" value="C:membrane"/>
    <property type="evidence" value="ECO:0007669"/>
    <property type="project" value="UniProtKB-SubCell"/>
</dbReference>
<dbReference type="EMBL" id="GGEC01029647">
    <property type="protein sequence ID" value="MBX10131.1"/>
    <property type="molecule type" value="Transcribed_RNA"/>
</dbReference>
<evidence type="ECO:0000256" key="2">
    <source>
        <dbReference type="SAM" id="Phobius"/>
    </source>
</evidence>
<comment type="subcellular location">
    <subcellularLocation>
        <location evidence="1">Membrane</location>
        <topology evidence="1">Multi-pass membrane protein</topology>
    </subcellularLocation>
</comment>
<evidence type="ECO:0000256" key="1">
    <source>
        <dbReference type="ARBA" id="ARBA00004141"/>
    </source>
</evidence>
<feature type="transmembrane region" description="Helical" evidence="2">
    <location>
        <begin position="119"/>
        <end position="136"/>
    </location>
</feature>
<protein>
    <submittedName>
        <fullName evidence="3">Uncharacterized protein</fullName>
    </submittedName>
</protein>
<dbReference type="InterPro" id="IPR038770">
    <property type="entry name" value="Na+/solute_symporter_sf"/>
</dbReference>
<feature type="transmembrane region" description="Helical" evidence="2">
    <location>
        <begin position="148"/>
        <end position="172"/>
    </location>
</feature>
<dbReference type="GO" id="GO:0009941">
    <property type="term" value="C:chloroplast envelope"/>
    <property type="evidence" value="ECO:0007669"/>
    <property type="project" value="TreeGrafter"/>
</dbReference>
<dbReference type="PANTHER" id="PTHR18640:SF10">
    <property type="entry name" value="SODIUM_METABOLITE COTRANSPORTER BASS4, CHLOROPLASTIC-RELATED"/>
    <property type="match status" value="1"/>
</dbReference>
<dbReference type="Gene3D" id="1.20.1530.20">
    <property type="match status" value="1"/>
</dbReference>
<feature type="transmembrane region" description="Helical" evidence="2">
    <location>
        <begin position="179"/>
        <end position="196"/>
    </location>
</feature>
<feature type="transmembrane region" description="Helical" evidence="2">
    <location>
        <begin position="84"/>
        <end position="107"/>
    </location>
</feature>
<reference evidence="3" key="1">
    <citation type="submission" date="2018-02" db="EMBL/GenBank/DDBJ databases">
        <title>Rhizophora mucronata_Transcriptome.</title>
        <authorList>
            <person name="Meera S.P."/>
            <person name="Sreeshan A."/>
            <person name="Augustine A."/>
        </authorList>
    </citation>
    <scope>NUCLEOTIDE SEQUENCE</scope>
    <source>
        <tissue evidence="3">Leaf</tissue>
    </source>
</reference>
<accession>A0A2P2KWN5</accession>
<proteinExistence type="predicted"/>
<keyword evidence="2" id="KW-0812">Transmembrane</keyword>
<dbReference type="Pfam" id="PF13593">
    <property type="entry name" value="SBF_like"/>
    <property type="match status" value="1"/>
</dbReference>
<keyword evidence="2" id="KW-1133">Transmembrane helix</keyword>
<keyword evidence="2" id="KW-0472">Membrane</keyword>